<evidence type="ECO:0000313" key="7">
    <source>
        <dbReference type="Proteomes" id="UP000295252"/>
    </source>
</evidence>
<dbReference type="SMART" id="SM00054">
    <property type="entry name" value="EFh"/>
    <property type="match status" value="4"/>
</dbReference>
<dbReference type="Pfam" id="PF12763">
    <property type="entry name" value="EH"/>
    <property type="match status" value="2"/>
</dbReference>
<dbReference type="PROSITE" id="PS50222">
    <property type="entry name" value="EF_HAND_2"/>
    <property type="match status" value="4"/>
</dbReference>
<protein>
    <submittedName>
        <fullName evidence="6">Uncharacterized protein</fullName>
    </submittedName>
</protein>
<dbReference type="GO" id="GO:0006897">
    <property type="term" value="P:endocytosis"/>
    <property type="evidence" value="ECO:0007669"/>
    <property type="project" value="TreeGrafter"/>
</dbReference>
<dbReference type="OMA" id="LNERCKM"/>
<dbReference type="SUPFAM" id="SSF47473">
    <property type="entry name" value="EF-hand"/>
    <property type="match status" value="2"/>
</dbReference>
<dbReference type="PhylomeDB" id="A0A068TZT0"/>
<dbReference type="FunCoup" id="A0A068TZT0">
    <property type="interactions" value="1593"/>
</dbReference>
<dbReference type="PANTHER" id="PTHR11216">
    <property type="entry name" value="EH DOMAIN"/>
    <property type="match status" value="1"/>
</dbReference>
<dbReference type="PROSITE" id="PS00018">
    <property type="entry name" value="EF_HAND_1"/>
    <property type="match status" value="1"/>
</dbReference>
<feature type="domain" description="EF-hand" evidence="5">
    <location>
        <begin position="9"/>
        <end position="44"/>
    </location>
</feature>
<evidence type="ECO:0000259" key="5">
    <source>
        <dbReference type="PROSITE" id="PS50222"/>
    </source>
</evidence>
<feature type="region of interest" description="Disordered" evidence="3">
    <location>
        <begin position="967"/>
        <end position="1015"/>
    </location>
</feature>
<dbReference type="InterPro" id="IPR011992">
    <property type="entry name" value="EF-hand-dom_pair"/>
</dbReference>
<feature type="region of interest" description="Disordered" evidence="3">
    <location>
        <begin position="1073"/>
        <end position="1200"/>
    </location>
</feature>
<dbReference type="GO" id="GO:0005737">
    <property type="term" value="C:cytoplasm"/>
    <property type="evidence" value="ECO:0007669"/>
    <property type="project" value="TreeGrafter"/>
</dbReference>
<feature type="compositionally biased region" description="Pro residues" evidence="3">
    <location>
        <begin position="515"/>
        <end position="530"/>
    </location>
</feature>
<accession>A0A068TZT0</accession>
<feature type="domain" description="EF-hand" evidence="5">
    <location>
        <begin position="435"/>
        <end position="467"/>
    </location>
</feature>
<feature type="compositionally biased region" description="Polar residues" evidence="3">
    <location>
        <begin position="968"/>
        <end position="981"/>
    </location>
</feature>
<name>A0A068TZT0_COFCA</name>
<sequence length="1200" mass="131652">MAQSQTQAPNMDQFEVYFKRADLDQDGRISGSEAVSFFQAANLPRQVLAQIWTIADQNRTGFLGRQEFYNALKLVTVAQSKRELTPDIVKAALYSPASAKIPAPKINLTPSPGTQSNFTAGSAVPPQSATAAVPPQTIGIRASQGLTSQQSQVMRPPRPPLPGATFQSPQVVGGPRMPHHGGIVPVSNPPSSSPSLGENNGVSQAGLSFQSNRSVGPVGQDSFAVAASGLPPSTQPGAQAASVLQPASSKPSDTSVSNLVEVKDSKAVAVASNGYAPDSLFGDVFSAAPIQTKQDSTKVTSGVSSLPVSSAIVPTSMGVQTAVTSSPLDSTNVTAGVSSLPVSSAIVPTSLGAQPPVGSQHHQGQLPVKPNQQFLTQASPALPSGAVNSAGWPRMTQSDIQKYSKVFMQVDTDRDGKITGEQARNLFLSWGLRREVLKQVWDLSDQDNDSMLSLREFCVALYFMERHREGQPLPTVLPSGIMFDETTLPVMNQPVAPQGNTVWRATSAFQQPHSTKPPPGKPPRPVPVPQPDDSVHPSRQKPKVPVLEKHLLDQLSTEEQNALNSKFQEASDAEKKVAELEKEILDAREKIQFYHAKMQELILYKSRCDNRLNEITERVSADKREVELLGKKYEEKYRQAGDVASKLTIEEATFRDIQEKKMELYRVIVKMEQDGGADSIQERANRIQLDLEELVKSLNERCKTYGLRAKPTSLVELPFGWQPGIQGAVADWDENWDKFEDEGFSFVKELTLDVQNVIAPPKPKSSLREKETSVNVNGDDKSSADADGKAEKARSTSNQRPEDDGANAQGEEHRVSSPPESPARTNALESESKEFEDSYSKRDISYDGSPHATQSEHGGTESVFMADKGFDEPGWGTFDTSYDTDAASELTHVTKDVHSERQSDNLFGSDDWGLNPIRTSTARADNMYPKQSPFFDSVPSTPSYIVGGSPLADSMFQKKSPFGFADSVPSTPMYSSGNSPQKFGDGPEERSFNSSFSRFDSFNMQDGGLFTPREPLPFSRFDSMHSTRDSEYDHGLSASRDSLARFDSFRSMADSDYNFGLFPPRESVARFDSMRSTRDSDFGQGFSSFDDADPFGSNDPFKTSLESQTPRRDSDGWNDHFKTSFESQTPRRDSDGWNDPFKTSFDSQTPRRDSDSWNDPFKTSFDSQTPRRDSDSWNDAFKTSFEGQTPRRDSDSWKAF</sequence>
<dbReference type="PANTHER" id="PTHR11216:SF161">
    <property type="entry name" value="CALCIUM-BINDING EF HAND FAMILY PROTEIN"/>
    <property type="match status" value="1"/>
</dbReference>
<feature type="compositionally biased region" description="Basic and acidic residues" evidence="3">
    <location>
        <begin position="766"/>
        <end position="794"/>
    </location>
</feature>
<feature type="region of interest" description="Disordered" evidence="3">
    <location>
        <begin position="145"/>
        <end position="214"/>
    </location>
</feature>
<feature type="compositionally biased region" description="Polar residues" evidence="3">
    <location>
        <begin position="245"/>
        <end position="255"/>
    </location>
</feature>
<feature type="compositionally biased region" description="Low complexity" evidence="3">
    <location>
        <begin position="992"/>
        <end position="1003"/>
    </location>
</feature>
<dbReference type="CDD" id="cd00052">
    <property type="entry name" value="EH"/>
    <property type="match status" value="2"/>
</dbReference>
<dbReference type="Gene3D" id="1.10.238.10">
    <property type="entry name" value="EF-hand"/>
    <property type="match status" value="2"/>
</dbReference>
<feature type="compositionally biased region" description="Polar residues" evidence="3">
    <location>
        <begin position="196"/>
        <end position="214"/>
    </location>
</feature>
<keyword evidence="2" id="KW-0175">Coiled coil</keyword>
<dbReference type="PROSITE" id="PS50031">
    <property type="entry name" value="EH"/>
    <property type="match status" value="2"/>
</dbReference>
<feature type="domain" description="EF-hand" evidence="5">
    <location>
        <begin position="398"/>
        <end position="433"/>
    </location>
</feature>
<dbReference type="GO" id="GO:0009555">
    <property type="term" value="P:pollen development"/>
    <property type="evidence" value="ECO:0007669"/>
    <property type="project" value="EnsemblPlants"/>
</dbReference>
<feature type="region of interest" description="Disordered" evidence="3">
    <location>
        <begin position="226"/>
        <end position="255"/>
    </location>
</feature>
<feature type="coiled-coil region" evidence="2">
    <location>
        <begin position="563"/>
        <end position="597"/>
    </location>
</feature>
<dbReference type="InterPro" id="IPR000261">
    <property type="entry name" value="EH_dom"/>
</dbReference>
<dbReference type="InterPro" id="IPR002048">
    <property type="entry name" value="EF_hand_dom"/>
</dbReference>
<feature type="domain" description="EH" evidence="4">
    <location>
        <begin position="10"/>
        <end position="100"/>
    </location>
</feature>
<feature type="region of interest" description="Disordered" evidence="3">
    <location>
        <begin position="895"/>
        <end position="915"/>
    </location>
</feature>
<feature type="region of interest" description="Disordered" evidence="3">
    <location>
        <begin position="760"/>
        <end position="868"/>
    </location>
</feature>
<dbReference type="GO" id="GO:0005886">
    <property type="term" value="C:plasma membrane"/>
    <property type="evidence" value="ECO:0007669"/>
    <property type="project" value="TreeGrafter"/>
</dbReference>
<dbReference type="STRING" id="49390.A0A068TZT0"/>
<dbReference type="GO" id="GO:0005634">
    <property type="term" value="C:nucleus"/>
    <property type="evidence" value="ECO:0007669"/>
    <property type="project" value="TreeGrafter"/>
</dbReference>
<keyword evidence="1" id="KW-0106">Calcium</keyword>
<feature type="domain" description="EF-hand" evidence="5">
    <location>
        <begin position="46"/>
        <end position="78"/>
    </location>
</feature>
<feature type="compositionally biased region" description="Basic and acidic residues" evidence="3">
    <location>
        <begin position="1189"/>
        <end position="1200"/>
    </location>
</feature>
<dbReference type="Proteomes" id="UP000295252">
    <property type="component" value="Chromosome IX"/>
</dbReference>
<dbReference type="EMBL" id="HG739091">
    <property type="protein sequence ID" value="CDP01780.1"/>
    <property type="molecule type" value="Genomic_DNA"/>
</dbReference>
<organism evidence="6 7">
    <name type="scientific">Coffea canephora</name>
    <name type="common">Robusta coffee</name>
    <dbReference type="NCBI Taxonomy" id="49390"/>
    <lineage>
        <taxon>Eukaryota</taxon>
        <taxon>Viridiplantae</taxon>
        <taxon>Streptophyta</taxon>
        <taxon>Embryophyta</taxon>
        <taxon>Tracheophyta</taxon>
        <taxon>Spermatophyta</taxon>
        <taxon>Magnoliopsida</taxon>
        <taxon>eudicotyledons</taxon>
        <taxon>Gunneridae</taxon>
        <taxon>Pentapetalae</taxon>
        <taxon>asterids</taxon>
        <taxon>lamiids</taxon>
        <taxon>Gentianales</taxon>
        <taxon>Rubiaceae</taxon>
        <taxon>Ixoroideae</taxon>
        <taxon>Gardenieae complex</taxon>
        <taxon>Bertiereae - Coffeeae clade</taxon>
        <taxon>Coffeeae</taxon>
        <taxon>Coffea</taxon>
    </lineage>
</organism>
<evidence type="ECO:0000259" key="4">
    <source>
        <dbReference type="PROSITE" id="PS50031"/>
    </source>
</evidence>
<feature type="domain" description="EH" evidence="4">
    <location>
        <begin position="399"/>
        <end position="482"/>
    </location>
</feature>
<dbReference type="InParanoid" id="A0A068TZT0"/>
<evidence type="ECO:0000256" key="2">
    <source>
        <dbReference type="SAM" id="Coils"/>
    </source>
</evidence>
<dbReference type="InterPro" id="IPR018247">
    <property type="entry name" value="EF_Hand_1_Ca_BS"/>
</dbReference>
<gene>
    <name evidence="6" type="ORF">GSCOC_T00036939001</name>
</gene>
<keyword evidence="7" id="KW-1185">Reference proteome</keyword>
<feature type="compositionally biased region" description="Basic and acidic residues" evidence="3">
    <location>
        <begin position="1109"/>
        <end position="1135"/>
    </location>
</feature>
<dbReference type="GO" id="GO:0005509">
    <property type="term" value="F:calcium ion binding"/>
    <property type="evidence" value="ECO:0007669"/>
    <property type="project" value="InterPro"/>
</dbReference>
<dbReference type="AlphaFoldDB" id="A0A068TZT0"/>
<dbReference type="OrthoDB" id="524326at2759"/>
<reference evidence="7" key="1">
    <citation type="journal article" date="2014" name="Science">
        <title>The coffee genome provides insight into the convergent evolution of caffeine biosynthesis.</title>
        <authorList>
            <person name="Denoeud F."/>
            <person name="Carretero-Paulet L."/>
            <person name="Dereeper A."/>
            <person name="Droc G."/>
            <person name="Guyot R."/>
            <person name="Pietrella M."/>
            <person name="Zheng C."/>
            <person name="Alberti A."/>
            <person name="Anthony F."/>
            <person name="Aprea G."/>
            <person name="Aury J.M."/>
            <person name="Bento P."/>
            <person name="Bernard M."/>
            <person name="Bocs S."/>
            <person name="Campa C."/>
            <person name="Cenci A."/>
            <person name="Combes M.C."/>
            <person name="Crouzillat D."/>
            <person name="Da Silva C."/>
            <person name="Daddiego L."/>
            <person name="De Bellis F."/>
            <person name="Dussert S."/>
            <person name="Garsmeur O."/>
            <person name="Gayraud T."/>
            <person name="Guignon V."/>
            <person name="Jahn K."/>
            <person name="Jamilloux V."/>
            <person name="Joet T."/>
            <person name="Labadie K."/>
            <person name="Lan T."/>
            <person name="Leclercq J."/>
            <person name="Lepelley M."/>
            <person name="Leroy T."/>
            <person name="Li L.T."/>
            <person name="Librado P."/>
            <person name="Lopez L."/>
            <person name="Munoz A."/>
            <person name="Noel B."/>
            <person name="Pallavicini A."/>
            <person name="Perrotta G."/>
            <person name="Poncet V."/>
            <person name="Pot D."/>
            <person name="Priyono X."/>
            <person name="Rigoreau M."/>
            <person name="Rouard M."/>
            <person name="Rozas J."/>
            <person name="Tranchant-Dubreuil C."/>
            <person name="VanBuren R."/>
            <person name="Zhang Q."/>
            <person name="Andrade A.C."/>
            <person name="Argout X."/>
            <person name="Bertrand B."/>
            <person name="de Kochko A."/>
            <person name="Graziosi G."/>
            <person name="Henry R.J."/>
            <person name="Jayarama X."/>
            <person name="Ming R."/>
            <person name="Nagai C."/>
            <person name="Rounsley S."/>
            <person name="Sankoff D."/>
            <person name="Giuliano G."/>
            <person name="Albert V.A."/>
            <person name="Wincker P."/>
            <person name="Lashermes P."/>
        </authorList>
    </citation>
    <scope>NUCLEOTIDE SEQUENCE [LARGE SCALE GENOMIC DNA]</scope>
    <source>
        <strain evidence="7">cv. DH200-94</strain>
    </source>
</reference>
<dbReference type="SMART" id="SM00027">
    <property type="entry name" value="EH"/>
    <property type="match status" value="2"/>
</dbReference>
<dbReference type="Gramene" id="CDP01780">
    <property type="protein sequence ID" value="CDP01780"/>
    <property type="gene ID" value="GSCOC_T00036939001"/>
</dbReference>
<evidence type="ECO:0000313" key="6">
    <source>
        <dbReference type="EMBL" id="CDP01780.1"/>
    </source>
</evidence>
<feature type="compositionally biased region" description="Basic and acidic residues" evidence="3">
    <location>
        <begin position="830"/>
        <end position="845"/>
    </location>
</feature>
<proteinExistence type="predicted"/>
<feature type="region of interest" description="Disordered" evidence="3">
    <location>
        <begin position="509"/>
        <end position="543"/>
    </location>
</feature>
<evidence type="ECO:0000256" key="1">
    <source>
        <dbReference type="ARBA" id="ARBA00022837"/>
    </source>
</evidence>
<evidence type="ECO:0000256" key="3">
    <source>
        <dbReference type="SAM" id="MobiDB-lite"/>
    </source>
</evidence>
<dbReference type="GO" id="GO:0016197">
    <property type="term" value="P:endosomal transport"/>
    <property type="evidence" value="ECO:0007669"/>
    <property type="project" value="TreeGrafter"/>
</dbReference>